<accession>A0A8E2E1H2</accession>
<name>A0A8E2E1H2_9PEZI</name>
<dbReference type="PANTHER" id="PTHR35395:SF1">
    <property type="entry name" value="DUF6536 DOMAIN-CONTAINING PROTEIN"/>
    <property type="match status" value="1"/>
</dbReference>
<dbReference type="InterPro" id="IPR046623">
    <property type="entry name" value="DUF6536"/>
</dbReference>
<keyword evidence="2" id="KW-0472">Membrane</keyword>
<dbReference type="Pfam" id="PF20163">
    <property type="entry name" value="DUF6536"/>
    <property type="match status" value="1"/>
</dbReference>
<keyword evidence="2" id="KW-1133">Transmembrane helix</keyword>
<proteinExistence type="predicted"/>
<reference evidence="4 5" key="1">
    <citation type="journal article" date="2016" name="Nat. Commun.">
        <title>Ectomycorrhizal ecology is imprinted in the genome of the dominant symbiotic fungus Cenococcum geophilum.</title>
        <authorList>
            <consortium name="DOE Joint Genome Institute"/>
            <person name="Peter M."/>
            <person name="Kohler A."/>
            <person name="Ohm R.A."/>
            <person name="Kuo A."/>
            <person name="Krutzmann J."/>
            <person name="Morin E."/>
            <person name="Arend M."/>
            <person name="Barry K.W."/>
            <person name="Binder M."/>
            <person name="Choi C."/>
            <person name="Clum A."/>
            <person name="Copeland A."/>
            <person name="Grisel N."/>
            <person name="Haridas S."/>
            <person name="Kipfer T."/>
            <person name="LaButti K."/>
            <person name="Lindquist E."/>
            <person name="Lipzen A."/>
            <person name="Maire R."/>
            <person name="Meier B."/>
            <person name="Mihaltcheva S."/>
            <person name="Molinier V."/>
            <person name="Murat C."/>
            <person name="Poggeler S."/>
            <person name="Quandt C.A."/>
            <person name="Sperisen C."/>
            <person name="Tritt A."/>
            <person name="Tisserant E."/>
            <person name="Crous P.W."/>
            <person name="Henrissat B."/>
            <person name="Nehls U."/>
            <person name="Egli S."/>
            <person name="Spatafora J.W."/>
            <person name="Grigoriev I.V."/>
            <person name="Martin F.M."/>
        </authorList>
    </citation>
    <scope>NUCLEOTIDE SEQUENCE [LARGE SCALE GENOMIC DNA]</scope>
    <source>
        <strain evidence="4 5">CBS 459.81</strain>
    </source>
</reference>
<dbReference type="EMBL" id="KV745294">
    <property type="protein sequence ID" value="OCK75621.1"/>
    <property type="molecule type" value="Genomic_DNA"/>
</dbReference>
<evidence type="ECO:0000259" key="3">
    <source>
        <dbReference type="Pfam" id="PF20163"/>
    </source>
</evidence>
<feature type="non-terminal residue" evidence="4">
    <location>
        <position position="403"/>
    </location>
</feature>
<evidence type="ECO:0000256" key="2">
    <source>
        <dbReference type="SAM" id="Phobius"/>
    </source>
</evidence>
<feature type="transmembrane region" description="Helical" evidence="2">
    <location>
        <begin position="156"/>
        <end position="175"/>
    </location>
</feature>
<keyword evidence="5" id="KW-1185">Reference proteome</keyword>
<dbReference type="PANTHER" id="PTHR35395">
    <property type="entry name" value="DUF6536 DOMAIN-CONTAINING PROTEIN"/>
    <property type="match status" value="1"/>
</dbReference>
<feature type="non-terminal residue" evidence="4">
    <location>
        <position position="1"/>
    </location>
</feature>
<feature type="region of interest" description="Disordered" evidence="1">
    <location>
        <begin position="1"/>
        <end position="28"/>
    </location>
</feature>
<dbReference type="OrthoDB" id="5429634at2759"/>
<feature type="compositionally biased region" description="Polar residues" evidence="1">
    <location>
        <begin position="1"/>
        <end position="18"/>
    </location>
</feature>
<dbReference type="AlphaFoldDB" id="A0A8E2E1H2"/>
<evidence type="ECO:0000256" key="1">
    <source>
        <dbReference type="SAM" id="MobiDB-lite"/>
    </source>
</evidence>
<evidence type="ECO:0000313" key="5">
    <source>
        <dbReference type="Proteomes" id="UP000250266"/>
    </source>
</evidence>
<evidence type="ECO:0000313" key="4">
    <source>
        <dbReference type="EMBL" id="OCK75621.1"/>
    </source>
</evidence>
<dbReference type="Proteomes" id="UP000250266">
    <property type="component" value="Unassembled WGS sequence"/>
</dbReference>
<keyword evidence="2" id="KW-0812">Transmembrane</keyword>
<feature type="domain" description="DUF6536" evidence="3">
    <location>
        <begin position="105"/>
        <end position="240"/>
    </location>
</feature>
<protein>
    <recommendedName>
        <fullName evidence="3">DUF6536 domain-containing protein</fullName>
    </recommendedName>
</protein>
<gene>
    <name evidence="4" type="ORF">K432DRAFT_268201</name>
</gene>
<feature type="transmembrane region" description="Helical" evidence="2">
    <location>
        <begin position="107"/>
        <end position="126"/>
    </location>
</feature>
<organism evidence="4 5">
    <name type="scientific">Lepidopterella palustris CBS 459.81</name>
    <dbReference type="NCBI Taxonomy" id="1314670"/>
    <lineage>
        <taxon>Eukaryota</taxon>
        <taxon>Fungi</taxon>
        <taxon>Dikarya</taxon>
        <taxon>Ascomycota</taxon>
        <taxon>Pezizomycotina</taxon>
        <taxon>Dothideomycetes</taxon>
        <taxon>Pleosporomycetidae</taxon>
        <taxon>Mytilinidiales</taxon>
        <taxon>Argynnaceae</taxon>
        <taxon>Lepidopterella</taxon>
    </lineage>
</organism>
<sequence length="403" mass="44495">SGNEISCDSATTLNSTDSPRPLSCSPDERCSSNDRASIHSFSTYSSSSSLTTIEKIKNGLGINRLRRKPVWGRDFIKEHPSYETEYARIGKGWWNDQLLVDRSIRSMALLTTCFALAMVTIIVINMKSFYQRPNPHSTSVGGDKQSCKTVQRMNTALLLTINVAATMILGMSNTYQQLVTSLKISDIKWVLQNFGDSRVGTNSPFAINHKRDGKISSWLSWLLLISTSMPVHFLANSLIGPSLILSPPPNIQFNSSTLNSMTGGNINNADVFLRSPSSFPCWSAFRTGASHFPANVNSMAQDRDGIYGLDAYNFGSGYGLLVVYYTAENCARYLNSTTDVAHVETELVVPIDSNFPTFQIEDCVMGDTVWCTLSDSRTSECRLNIRMQAAFLLAGCLVIKALY</sequence>